<keyword evidence="2" id="KW-1185">Reference proteome</keyword>
<organism evidence="1 2">
    <name type="scientific">Plakobranchus ocellatus</name>
    <dbReference type="NCBI Taxonomy" id="259542"/>
    <lineage>
        <taxon>Eukaryota</taxon>
        <taxon>Metazoa</taxon>
        <taxon>Spiralia</taxon>
        <taxon>Lophotrochozoa</taxon>
        <taxon>Mollusca</taxon>
        <taxon>Gastropoda</taxon>
        <taxon>Heterobranchia</taxon>
        <taxon>Euthyneura</taxon>
        <taxon>Panpulmonata</taxon>
        <taxon>Sacoglossa</taxon>
        <taxon>Placobranchoidea</taxon>
        <taxon>Plakobranchidae</taxon>
        <taxon>Plakobranchus</taxon>
    </lineage>
</organism>
<protein>
    <submittedName>
        <fullName evidence="1">Uncharacterized protein</fullName>
    </submittedName>
</protein>
<evidence type="ECO:0000313" key="2">
    <source>
        <dbReference type="Proteomes" id="UP000735302"/>
    </source>
</evidence>
<accession>A0AAV4B756</accession>
<dbReference type="AlphaFoldDB" id="A0AAV4B756"/>
<gene>
    <name evidence="1" type="ORF">PoB_004111300</name>
</gene>
<comment type="caution">
    <text evidence="1">The sequence shown here is derived from an EMBL/GenBank/DDBJ whole genome shotgun (WGS) entry which is preliminary data.</text>
</comment>
<name>A0AAV4B756_9GAST</name>
<reference evidence="1 2" key="1">
    <citation type="journal article" date="2021" name="Elife">
        <title>Chloroplast acquisition without the gene transfer in kleptoplastic sea slugs, Plakobranchus ocellatus.</title>
        <authorList>
            <person name="Maeda T."/>
            <person name="Takahashi S."/>
            <person name="Yoshida T."/>
            <person name="Shimamura S."/>
            <person name="Takaki Y."/>
            <person name="Nagai Y."/>
            <person name="Toyoda A."/>
            <person name="Suzuki Y."/>
            <person name="Arimoto A."/>
            <person name="Ishii H."/>
            <person name="Satoh N."/>
            <person name="Nishiyama T."/>
            <person name="Hasebe M."/>
            <person name="Maruyama T."/>
            <person name="Minagawa J."/>
            <person name="Obokata J."/>
            <person name="Shigenobu S."/>
        </authorList>
    </citation>
    <scope>NUCLEOTIDE SEQUENCE [LARGE SCALE GENOMIC DNA]</scope>
</reference>
<dbReference type="Proteomes" id="UP000735302">
    <property type="component" value="Unassembled WGS sequence"/>
</dbReference>
<proteinExistence type="predicted"/>
<evidence type="ECO:0000313" key="1">
    <source>
        <dbReference type="EMBL" id="GFO14608.1"/>
    </source>
</evidence>
<sequence length="93" mass="10686">MPEIVFQYHIPIIRTSGTAFNKNLSSKKQWEIRNTTVAINALHSAEMFLFRFKSKLQNRVFYPQAPSAPGSGQNLKTIRVWSCLYSTKVKPVK</sequence>
<dbReference type="EMBL" id="BLXT01004580">
    <property type="protein sequence ID" value="GFO14608.1"/>
    <property type="molecule type" value="Genomic_DNA"/>
</dbReference>